<protein>
    <recommendedName>
        <fullName evidence="1">NAD(P)-binding domain-containing protein</fullName>
    </recommendedName>
</protein>
<feature type="domain" description="NAD(P)-binding" evidence="1">
    <location>
        <begin position="15"/>
        <end position="244"/>
    </location>
</feature>
<dbReference type="InterPro" id="IPR013445">
    <property type="entry name" value="CDP_4_6_deHydtase"/>
</dbReference>
<gene>
    <name evidence="2" type="ORF">METZ01_LOCUS306223</name>
</gene>
<dbReference type="Gene3D" id="3.40.50.720">
    <property type="entry name" value="NAD(P)-binding Rossmann-like Domain"/>
    <property type="match status" value="1"/>
</dbReference>
<dbReference type="EMBL" id="UINC01096466">
    <property type="protein sequence ID" value="SVC53369.1"/>
    <property type="molecule type" value="Genomic_DNA"/>
</dbReference>
<proteinExistence type="predicted"/>
<organism evidence="2">
    <name type="scientific">marine metagenome</name>
    <dbReference type="NCBI Taxonomy" id="408172"/>
    <lineage>
        <taxon>unclassified sequences</taxon>
        <taxon>metagenomes</taxon>
        <taxon>ecological metagenomes</taxon>
    </lineage>
</organism>
<dbReference type="Gene3D" id="3.90.25.10">
    <property type="entry name" value="UDP-galactose 4-epimerase, domain 1"/>
    <property type="match status" value="1"/>
</dbReference>
<name>A0A382MWV8_9ZZZZ</name>
<dbReference type="InterPro" id="IPR016040">
    <property type="entry name" value="NAD(P)-bd_dom"/>
</dbReference>
<evidence type="ECO:0000313" key="2">
    <source>
        <dbReference type="EMBL" id="SVC53369.1"/>
    </source>
</evidence>
<dbReference type="AlphaFoldDB" id="A0A382MWV8"/>
<dbReference type="PANTHER" id="PTHR43000">
    <property type="entry name" value="DTDP-D-GLUCOSE 4,6-DEHYDRATASE-RELATED"/>
    <property type="match status" value="1"/>
</dbReference>
<feature type="non-terminal residue" evidence="2">
    <location>
        <position position="297"/>
    </location>
</feature>
<reference evidence="2" key="1">
    <citation type="submission" date="2018-05" db="EMBL/GenBank/DDBJ databases">
        <authorList>
            <person name="Lanie J.A."/>
            <person name="Ng W.-L."/>
            <person name="Kazmierczak K.M."/>
            <person name="Andrzejewski T.M."/>
            <person name="Davidsen T.M."/>
            <person name="Wayne K.J."/>
            <person name="Tettelin H."/>
            <person name="Glass J.I."/>
            <person name="Rusch D."/>
            <person name="Podicherti R."/>
            <person name="Tsui H.-C.T."/>
            <person name="Winkler M.E."/>
        </authorList>
    </citation>
    <scope>NUCLEOTIDE SEQUENCE</scope>
</reference>
<sequence length="297" mass="33238">MKTNNNFWQGKNVFLTGHTGFKGSWLALWLTHLGANVTGYALNPLTEPNLYTVLDIEKNIADHRDDIRDLSCLKKVVKSSKPEIIVHMAAQSLVRESYKDPVGTYATNVMGTVNLLEVARLCDSVRAILIVTSDKCYENSELDYGYKETDTMGGHDPYSSSKGCAELVTSAFRRSFYENASMVAVASARAGNVIGGGDWSANRIIPDAIRSFSSNQQLQVRSPDAIRPWQHVLEPLSGYMTLCEKMWDQPLKFSDGWNFGPLESISEVEEVMNRVSDLWGENAEWERSIVDHPYEAT</sequence>
<dbReference type="InterPro" id="IPR036291">
    <property type="entry name" value="NAD(P)-bd_dom_sf"/>
</dbReference>
<evidence type="ECO:0000259" key="1">
    <source>
        <dbReference type="Pfam" id="PF16363"/>
    </source>
</evidence>
<dbReference type="NCBIfam" id="TIGR02622">
    <property type="entry name" value="CDP_4_6_dhtase"/>
    <property type="match status" value="1"/>
</dbReference>
<dbReference type="Pfam" id="PF16363">
    <property type="entry name" value="GDP_Man_Dehyd"/>
    <property type="match status" value="1"/>
</dbReference>
<accession>A0A382MWV8</accession>
<dbReference type="SUPFAM" id="SSF51735">
    <property type="entry name" value="NAD(P)-binding Rossmann-fold domains"/>
    <property type="match status" value="1"/>
</dbReference>